<comment type="caution">
    <text evidence="1">The sequence shown here is derived from an EMBL/GenBank/DDBJ whole genome shotgun (WGS) entry which is preliminary data.</text>
</comment>
<protein>
    <submittedName>
        <fullName evidence="1">Uncharacterized protein</fullName>
    </submittedName>
</protein>
<name>A0A4Y2SX36_ARAVE</name>
<evidence type="ECO:0000313" key="1">
    <source>
        <dbReference type="EMBL" id="GBN91435.1"/>
    </source>
</evidence>
<reference evidence="1 3" key="1">
    <citation type="journal article" date="2019" name="Sci. Rep.">
        <title>Orb-weaving spider Araneus ventricosus genome elucidates the spidroin gene catalogue.</title>
        <authorList>
            <person name="Kono N."/>
            <person name="Nakamura H."/>
            <person name="Ohtoshi R."/>
            <person name="Moran D.A.P."/>
            <person name="Shinohara A."/>
            <person name="Yoshida Y."/>
            <person name="Fujiwara M."/>
            <person name="Mori M."/>
            <person name="Tomita M."/>
            <person name="Arakawa K."/>
        </authorList>
    </citation>
    <scope>NUCLEOTIDE SEQUENCE [LARGE SCALE GENOMIC DNA]</scope>
</reference>
<gene>
    <name evidence="2" type="ORF">AVEN_176272_1</name>
    <name evidence="1" type="ORF">AVEN_238484_1</name>
</gene>
<evidence type="ECO:0000313" key="3">
    <source>
        <dbReference type="Proteomes" id="UP000499080"/>
    </source>
</evidence>
<dbReference type="EMBL" id="BGPR01023881">
    <property type="protein sequence ID" value="GBN91435.1"/>
    <property type="molecule type" value="Genomic_DNA"/>
</dbReference>
<evidence type="ECO:0000313" key="2">
    <source>
        <dbReference type="EMBL" id="GBN91440.1"/>
    </source>
</evidence>
<dbReference type="EMBL" id="BGPR01023883">
    <property type="protein sequence ID" value="GBN91440.1"/>
    <property type="molecule type" value="Genomic_DNA"/>
</dbReference>
<dbReference type="Proteomes" id="UP000499080">
    <property type="component" value="Unassembled WGS sequence"/>
</dbReference>
<accession>A0A4Y2SX36</accession>
<proteinExistence type="predicted"/>
<keyword evidence="3" id="KW-1185">Reference proteome</keyword>
<dbReference type="AlphaFoldDB" id="A0A4Y2SX36"/>
<organism evidence="1 3">
    <name type="scientific">Araneus ventricosus</name>
    <name type="common">Orbweaver spider</name>
    <name type="synonym">Epeira ventricosa</name>
    <dbReference type="NCBI Taxonomy" id="182803"/>
    <lineage>
        <taxon>Eukaryota</taxon>
        <taxon>Metazoa</taxon>
        <taxon>Ecdysozoa</taxon>
        <taxon>Arthropoda</taxon>
        <taxon>Chelicerata</taxon>
        <taxon>Arachnida</taxon>
        <taxon>Araneae</taxon>
        <taxon>Araneomorphae</taxon>
        <taxon>Entelegynae</taxon>
        <taxon>Araneoidea</taxon>
        <taxon>Araneidae</taxon>
        <taxon>Araneus</taxon>
    </lineage>
</organism>
<sequence length="98" mass="11521">MVEKRDLQRFLIVIMSDEAWAPDIGETLGDKMEVLEYTCILDLFLLGTELWRTFERILYDVTSYDIMSKKGINNEILRCLNRSLWSLVRIASWSAVRC</sequence>